<dbReference type="GO" id="GO:0004197">
    <property type="term" value="F:cysteine-type endopeptidase activity"/>
    <property type="evidence" value="ECO:0007669"/>
    <property type="project" value="TreeGrafter"/>
</dbReference>
<keyword evidence="8" id="KW-0653">Protein transport</keyword>
<proteinExistence type="inferred from homology"/>
<dbReference type="GO" id="GO:0035973">
    <property type="term" value="P:aggrephagy"/>
    <property type="evidence" value="ECO:0007669"/>
    <property type="project" value="TreeGrafter"/>
</dbReference>
<dbReference type="PANTHER" id="PTHR22624">
    <property type="entry name" value="CYSTEINE PROTEASE ATG4"/>
    <property type="match status" value="1"/>
</dbReference>
<evidence type="ECO:0000256" key="12">
    <source>
        <dbReference type="SAM" id="MobiDB-lite"/>
    </source>
</evidence>
<dbReference type="Pfam" id="PF03416">
    <property type="entry name" value="Peptidase_C54"/>
    <property type="match status" value="1"/>
</dbReference>
<evidence type="ECO:0000256" key="3">
    <source>
        <dbReference type="ARBA" id="ARBA00022448"/>
    </source>
</evidence>
<evidence type="ECO:0000256" key="11">
    <source>
        <dbReference type="RuleBase" id="RU363115"/>
    </source>
</evidence>
<dbReference type="InterPro" id="IPR038765">
    <property type="entry name" value="Papain-like_cys_pep_sf"/>
</dbReference>
<dbReference type="STRING" id="765440.A0A0C3AXB8"/>
<comment type="function">
    <text evidence="11">Required for selective autophagic degradation of the nucleus (nucleophagy) as well as for mitophagy which contributes to regulate mitochondrial quantity and quality by eliminating the mitochondria to a basal level to fulfill cellular energy requirements and preventing excess ROS production.</text>
</comment>
<dbReference type="GO" id="GO:0015031">
    <property type="term" value="P:protein transport"/>
    <property type="evidence" value="ECO:0007669"/>
    <property type="project" value="UniProtKB-KW"/>
</dbReference>
<keyword evidence="7" id="KW-0788">Thiol protease</keyword>
<comment type="catalytic activity">
    <reaction evidence="10">
        <text>[protein]-C-terminal L-amino acid-glycyl-phosphatidylethanolamide + H2O = [protein]-C-terminal L-amino acid-glycine + a 1,2-diacyl-sn-glycero-3-phosphoethanolamine</text>
        <dbReference type="Rhea" id="RHEA:67548"/>
        <dbReference type="Rhea" id="RHEA-COMP:17323"/>
        <dbReference type="Rhea" id="RHEA-COMP:17324"/>
        <dbReference type="ChEBI" id="CHEBI:15377"/>
        <dbReference type="ChEBI" id="CHEBI:64612"/>
        <dbReference type="ChEBI" id="CHEBI:172940"/>
        <dbReference type="ChEBI" id="CHEBI:172941"/>
    </reaction>
    <physiologicalReaction direction="left-to-right" evidence="10">
        <dbReference type="Rhea" id="RHEA:67549"/>
    </physiologicalReaction>
</comment>
<evidence type="ECO:0000256" key="8">
    <source>
        <dbReference type="ARBA" id="ARBA00022927"/>
    </source>
</evidence>
<feature type="compositionally biased region" description="Pro residues" evidence="12">
    <location>
        <begin position="320"/>
        <end position="329"/>
    </location>
</feature>
<evidence type="ECO:0000256" key="2">
    <source>
        <dbReference type="ARBA" id="ARBA00010958"/>
    </source>
</evidence>
<dbReference type="GO" id="GO:0019786">
    <property type="term" value="F:protein-phosphatidylethanolamide deconjugating activity"/>
    <property type="evidence" value="ECO:0007669"/>
    <property type="project" value="InterPro"/>
</dbReference>
<feature type="compositionally biased region" description="Polar residues" evidence="12">
    <location>
        <begin position="338"/>
        <end position="348"/>
    </location>
</feature>
<dbReference type="InParanoid" id="A0A0C3AXB8"/>
<dbReference type="GO" id="GO:0005634">
    <property type="term" value="C:nucleus"/>
    <property type="evidence" value="ECO:0007669"/>
    <property type="project" value="UniProtKB-SubCell"/>
</dbReference>
<dbReference type="GO" id="GO:0000407">
    <property type="term" value="C:phagophore assembly site"/>
    <property type="evidence" value="ECO:0007669"/>
    <property type="project" value="UniProtKB-SubCell"/>
</dbReference>
<evidence type="ECO:0000256" key="7">
    <source>
        <dbReference type="ARBA" id="ARBA00022807"/>
    </source>
</evidence>
<dbReference type="OrthoDB" id="2960936at2759"/>
<dbReference type="EMBL" id="KN833015">
    <property type="protein sequence ID" value="KIM78653.1"/>
    <property type="molecule type" value="Genomic_DNA"/>
</dbReference>
<dbReference type="InterPro" id="IPR046792">
    <property type="entry name" value="Peptidase_C54_cat"/>
</dbReference>
<feature type="compositionally biased region" description="Pro residues" evidence="12">
    <location>
        <begin position="88"/>
        <end position="97"/>
    </location>
</feature>
<reference evidence="14 15" key="1">
    <citation type="submission" date="2014-04" db="EMBL/GenBank/DDBJ databases">
        <authorList>
            <consortium name="DOE Joint Genome Institute"/>
            <person name="Kuo A."/>
            <person name="Tarkka M."/>
            <person name="Buscot F."/>
            <person name="Kohler A."/>
            <person name="Nagy L.G."/>
            <person name="Floudas D."/>
            <person name="Copeland A."/>
            <person name="Barry K.W."/>
            <person name="Cichocki N."/>
            <person name="Veneault-Fourrey C."/>
            <person name="LaButti K."/>
            <person name="Lindquist E.A."/>
            <person name="Lipzen A."/>
            <person name="Lundell T."/>
            <person name="Morin E."/>
            <person name="Murat C."/>
            <person name="Sun H."/>
            <person name="Tunlid A."/>
            <person name="Henrissat B."/>
            <person name="Grigoriev I.V."/>
            <person name="Hibbett D.S."/>
            <person name="Martin F."/>
            <person name="Nordberg H.P."/>
            <person name="Cantor M.N."/>
            <person name="Hua S.X."/>
        </authorList>
    </citation>
    <scope>NUCLEOTIDE SEQUENCE [LARGE SCALE GENOMIC DNA]</scope>
    <source>
        <strain evidence="14 15">F 1598</strain>
    </source>
</reference>
<reference evidence="15" key="2">
    <citation type="submission" date="2015-01" db="EMBL/GenBank/DDBJ databases">
        <title>Evolutionary Origins and Diversification of the Mycorrhizal Mutualists.</title>
        <authorList>
            <consortium name="DOE Joint Genome Institute"/>
            <consortium name="Mycorrhizal Genomics Consortium"/>
            <person name="Kohler A."/>
            <person name="Kuo A."/>
            <person name="Nagy L.G."/>
            <person name="Floudas D."/>
            <person name="Copeland A."/>
            <person name="Barry K.W."/>
            <person name="Cichocki N."/>
            <person name="Veneault-Fourrey C."/>
            <person name="LaButti K."/>
            <person name="Lindquist E.A."/>
            <person name="Lipzen A."/>
            <person name="Lundell T."/>
            <person name="Morin E."/>
            <person name="Murat C."/>
            <person name="Riley R."/>
            <person name="Ohm R."/>
            <person name="Sun H."/>
            <person name="Tunlid A."/>
            <person name="Henrissat B."/>
            <person name="Grigoriev I.V."/>
            <person name="Hibbett D.S."/>
            <person name="Martin F."/>
        </authorList>
    </citation>
    <scope>NUCLEOTIDE SEQUENCE [LARGE SCALE GENOMIC DNA]</scope>
    <source>
        <strain evidence="15">F 1598</strain>
    </source>
</reference>
<evidence type="ECO:0000256" key="1">
    <source>
        <dbReference type="ARBA" id="ARBA00004329"/>
    </source>
</evidence>
<feature type="domain" description="Peptidase C54 catalytic" evidence="13">
    <location>
        <begin position="263"/>
        <end position="436"/>
    </location>
</feature>
<dbReference type="GO" id="GO:0000423">
    <property type="term" value="P:mitophagy"/>
    <property type="evidence" value="ECO:0007669"/>
    <property type="project" value="TreeGrafter"/>
</dbReference>
<gene>
    <name evidence="14" type="ORF">PILCRDRAFT_11108</name>
</gene>
<dbReference type="PANTHER" id="PTHR22624:SF49">
    <property type="entry name" value="CYSTEINE PROTEASE"/>
    <property type="match status" value="1"/>
</dbReference>
<keyword evidence="4 11" id="KW-0963">Cytoplasm</keyword>
<dbReference type="GO" id="GO:0000045">
    <property type="term" value="P:autophagosome assembly"/>
    <property type="evidence" value="ECO:0007669"/>
    <property type="project" value="TreeGrafter"/>
</dbReference>
<comment type="similarity">
    <text evidence="2 11">Belongs to the peptidase C54 family.</text>
</comment>
<evidence type="ECO:0000256" key="9">
    <source>
        <dbReference type="ARBA" id="ARBA00023006"/>
    </source>
</evidence>
<dbReference type="InterPro" id="IPR005078">
    <property type="entry name" value="Peptidase_C54"/>
</dbReference>
<dbReference type="GO" id="GO:0016485">
    <property type="term" value="P:protein processing"/>
    <property type="evidence" value="ECO:0007669"/>
    <property type="project" value="TreeGrafter"/>
</dbReference>
<organism evidence="14 15">
    <name type="scientific">Piloderma croceum (strain F 1598)</name>
    <dbReference type="NCBI Taxonomy" id="765440"/>
    <lineage>
        <taxon>Eukaryota</taxon>
        <taxon>Fungi</taxon>
        <taxon>Dikarya</taxon>
        <taxon>Basidiomycota</taxon>
        <taxon>Agaricomycotina</taxon>
        <taxon>Agaricomycetes</taxon>
        <taxon>Agaricomycetidae</taxon>
        <taxon>Atheliales</taxon>
        <taxon>Atheliaceae</taxon>
        <taxon>Piloderma</taxon>
    </lineage>
</organism>
<evidence type="ECO:0000256" key="10">
    <source>
        <dbReference type="ARBA" id="ARBA00029362"/>
    </source>
</evidence>
<dbReference type="AlphaFoldDB" id="A0A0C3AXB8"/>
<feature type="compositionally biased region" description="Low complexity" evidence="12">
    <location>
        <begin position="36"/>
        <end position="55"/>
    </location>
</feature>
<accession>A0A0C3AXB8</accession>
<dbReference type="HOGENOM" id="CLU_628685_0_0_1"/>
<feature type="compositionally biased region" description="Low complexity" evidence="12">
    <location>
        <begin position="368"/>
        <end position="381"/>
    </location>
</feature>
<evidence type="ECO:0000313" key="14">
    <source>
        <dbReference type="EMBL" id="KIM78653.1"/>
    </source>
</evidence>
<feature type="region of interest" description="Disordered" evidence="12">
    <location>
        <begin position="23"/>
        <end position="103"/>
    </location>
</feature>
<sequence>MSNNNRTDSTLCVSKLPKFLQKANRDRARSMTDPMAAGTGTGSSASIASSSSSGPGRKGGSWLGGVMKKAAAASDTMDEPPVIIEPVPGCPMNPNPRPRTRSERPSLLTQLPFHNFAHRRSANPTPRWFTHAFSSSTDLSLPSLLSQSSQLSSAFSSSSFSTKTKGSAFLSAVARHLDRSVHYLLDSDARPDRCVDSIWSLGVRYPGYEPSGGVAGVSVATDECTYQYEVSAASTPTPTIDQKMGATKGKGGERERGDVRCWCSLGLDWVWTYHDTIKILYTFPQSVGIAGSRPSSYYFVGSQAVNMFYLDPHHARPAVPRRPPPPNHPPLTFESRPRQMTPSGNSSSRGHRLLPPLPLPPPKKKQFSTSSQSSSLPRASSDLDLDGALDALREHYVNAYSAAELRTFHCERVRKMPLSGLDPSVLLGFSCKDWED</sequence>
<feature type="region of interest" description="Disordered" evidence="12">
    <location>
        <begin position="316"/>
        <end position="381"/>
    </location>
</feature>
<evidence type="ECO:0000256" key="6">
    <source>
        <dbReference type="ARBA" id="ARBA00022801"/>
    </source>
</evidence>
<keyword evidence="3" id="KW-0813">Transport</keyword>
<evidence type="ECO:0000313" key="15">
    <source>
        <dbReference type="Proteomes" id="UP000054166"/>
    </source>
</evidence>
<protein>
    <recommendedName>
        <fullName evidence="11">Cysteine protease</fullName>
        <ecNumber evidence="11">3.4.22.-</ecNumber>
    </recommendedName>
</protein>
<keyword evidence="5 11" id="KW-0645">Protease</keyword>
<keyword evidence="9" id="KW-0072">Autophagy</keyword>
<dbReference type="SUPFAM" id="SSF54001">
    <property type="entry name" value="Cysteine proteinases"/>
    <property type="match status" value="1"/>
</dbReference>
<keyword evidence="11" id="KW-0539">Nucleus</keyword>
<comment type="subcellular location">
    <subcellularLocation>
        <location evidence="11">Nucleus</location>
    </subcellularLocation>
    <subcellularLocation>
        <location evidence="11">Cytoplasm</location>
    </subcellularLocation>
    <subcellularLocation>
        <location evidence="1">Preautophagosomal structure</location>
    </subcellularLocation>
</comment>
<dbReference type="Proteomes" id="UP000054166">
    <property type="component" value="Unassembled WGS sequence"/>
</dbReference>
<name>A0A0C3AXB8_PILCF</name>
<dbReference type="EC" id="3.4.22.-" evidence="11"/>
<evidence type="ECO:0000256" key="4">
    <source>
        <dbReference type="ARBA" id="ARBA00022490"/>
    </source>
</evidence>
<dbReference type="GO" id="GO:0034727">
    <property type="term" value="P:piecemeal microautophagy of the nucleus"/>
    <property type="evidence" value="ECO:0007669"/>
    <property type="project" value="TreeGrafter"/>
</dbReference>
<evidence type="ECO:0000259" key="13">
    <source>
        <dbReference type="Pfam" id="PF03416"/>
    </source>
</evidence>
<keyword evidence="15" id="KW-1185">Reference proteome</keyword>
<keyword evidence="6 11" id="KW-0378">Hydrolase</keyword>
<evidence type="ECO:0000256" key="5">
    <source>
        <dbReference type="ARBA" id="ARBA00022670"/>
    </source>
</evidence>